<sequence>MVNAMAGEKYEEIAEVMKIRESMVPCLTTYILPRNTLKNKFIPGKFLVIPYKVLSNDFHPEFIPFFGSQSVELLGTNK</sequence>
<reference evidence="1 2" key="1">
    <citation type="journal article" date="2016" name="Sci. Rep.">
        <title>Metabolic traits of an uncultured archaeal lineage -MSBL1- from brine pools of the Red Sea.</title>
        <authorList>
            <person name="Mwirichia R."/>
            <person name="Alam I."/>
            <person name="Rashid M."/>
            <person name="Vinu M."/>
            <person name="Ba-Alawi W."/>
            <person name="Anthony Kamau A."/>
            <person name="Kamanda Ngugi D."/>
            <person name="Goker M."/>
            <person name="Klenk H.P."/>
            <person name="Bajic V."/>
            <person name="Stingl U."/>
        </authorList>
    </citation>
    <scope>NUCLEOTIDE SEQUENCE [LARGE SCALE GENOMIC DNA]</scope>
    <source>
        <strain evidence="1">SCGC-AAA259D18</strain>
    </source>
</reference>
<protein>
    <submittedName>
        <fullName evidence="1">Uncharacterized protein</fullName>
    </submittedName>
</protein>
<accession>A0A133UC90</accession>
<evidence type="ECO:0000313" key="2">
    <source>
        <dbReference type="Proteomes" id="UP000070195"/>
    </source>
</evidence>
<dbReference type="EMBL" id="LHXM01000011">
    <property type="protein sequence ID" value="KXA91817.1"/>
    <property type="molecule type" value="Genomic_DNA"/>
</dbReference>
<name>A0A133UC90_9EURY</name>
<proteinExistence type="predicted"/>
<dbReference type="AlphaFoldDB" id="A0A133UC90"/>
<organism evidence="1 2">
    <name type="scientific">candidate division MSBL1 archaeon SCGC-AAA259D18</name>
    <dbReference type="NCBI Taxonomy" id="1698262"/>
    <lineage>
        <taxon>Archaea</taxon>
        <taxon>Methanobacteriati</taxon>
        <taxon>Methanobacteriota</taxon>
        <taxon>candidate division MSBL1</taxon>
    </lineage>
</organism>
<evidence type="ECO:0000313" key="1">
    <source>
        <dbReference type="EMBL" id="KXA91817.1"/>
    </source>
</evidence>
<keyword evidence="2" id="KW-1185">Reference proteome</keyword>
<gene>
    <name evidence="1" type="ORF">AKJ63_00785</name>
</gene>
<comment type="caution">
    <text evidence="1">The sequence shown here is derived from an EMBL/GenBank/DDBJ whole genome shotgun (WGS) entry which is preliminary data.</text>
</comment>
<dbReference type="Proteomes" id="UP000070195">
    <property type="component" value="Unassembled WGS sequence"/>
</dbReference>